<dbReference type="InterPro" id="IPR005913">
    <property type="entry name" value="dTDP_dehydrorham_reduct"/>
</dbReference>
<dbReference type="CDD" id="cd05254">
    <property type="entry name" value="dTDP_HR_like_SDR_e"/>
    <property type="match status" value="1"/>
</dbReference>
<dbReference type="GO" id="GO:0048269">
    <property type="term" value="C:methionine adenosyltransferase complex"/>
    <property type="evidence" value="ECO:0007669"/>
    <property type="project" value="TreeGrafter"/>
</dbReference>
<dbReference type="OrthoDB" id="6235964at2759"/>
<feature type="domain" description="RmlD-like substrate binding" evidence="1">
    <location>
        <begin position="5"/>
        <end position="298"/>
    </location>
</feature>
<dbReference type="PANTHER" id="PTHR10491">
    <property type="entry name" value="DTDP-4-DEHYDRORHAMNOSE REDUCTASE"/>
    <property type="match status" value="1"/>
</dbReference>
<reference evidence="2" key="1">
    <citation type="submission" date="2022-10" db="EMBL/GenBank/DDBJ databases">
        <title>Tapping the CABI collections for fungal endophytes: first genome assemblies for Collariella, Neodidymelliopsis, Ascochyta clinopodiicola, Didymella pomorum, Didymosphaeria variabile, Neocosmospora piperis and Neocucurbitaria cava.</title>
        <authorList>
            <person name="Hill R."/>
        </authorList>
    </citation>
    <scope>NUCLEOTIDE SEQUENCE</scope>
    <source>
        <strain evidence="2">IMI 355082</strain>
    </source>
</reference>
<dbReference type="SUPFAM" id="SSF51735">
    <property type="entry name" value="NAD(P)-binding Rossmann-fold domains"/>
    <property type="match status" value="1"/>
</dbReference>
<proteinExistence type="predicted"/>
<gene>
    <name evidence="2" type="ORF">N0V93_006733</name>
</gene>
<name>A0A9W9CUR2_9PEZI</name>
<sequence>MTDRKALVTGATGLLGRQVVKVFTHKDWEVKGTGFSRADGTSTLKVDLSSTAELAKTLETVKPRVVVHCAANRFPDKVENDPEGTRKLNVEATRELAKSCAERNILLIYISTDYVFSGKPGEAPYESDAPTGPTNMYGQTKLDGEREVLQSYKAAGKEGLGLVLRVPVLYGDAEMPSESAVNVLMDVLWKAQQGEKVTMEHWALRYPTNTEDVGRVCHDVAVKYLAVDDSERAKLPQILQFSSEDKFTKYEICELFGDIMGLSIENIEPNTQGNDPNASVQRPYDCHLSTKALKDLGIDVWTQDFTGWWRREVRAFRK</sequence>
<dbReference type="EMBL" id="JAPEVB010000004">
    <property type="protein sequence ID" value="KAJ4389268.1"/>
    <property type="molecule type" value="Genomic_DNA"/>
</dbReference>
<dbReference type="InterPro" id="IPR029903">
    <property type="entry name" value="RmlD-like-bd"/>
</dbReference>
<evidence type="ECO:0000313" key="3">
    <source>
        <dbReference type="Proteomes" id="UP001140453"/>
    </source>
</evidence>
<protein>
    <recommendedName>
        <fullName evidence="1">RmlD-like substrate binding domain-containing protein</fullName>
    </recommendedName>
</protein>
<dbReference type="FunFam" id="3.40.50.720:FF:000357">
    <property type="entry name" value="Methionine adenosyltransferase 2 subunit beta"/>
    <property type="match status" value="1"/>
</dbReference>
<dbReference type="GO" id="GO:0048270">
    <property type="term" value="F:methionine adenosyltransferase regulator activity"/>
    <property type="evidence" value="ECO:0007669"/>
    <property type="project" value="TreeGrafter"/>
</dbReference>
<dbReference type="Proteomes" id="UP001140453">
    <property type="component" value="Unassembled WGS sequence"/>
</dbReference>
<dbReference type="PANTHER" id="PTHR10491:SF4">
    <property type="entry name" value="METHIONINE ADENOSYLTRANSFERASE 2 SUBUNIT BETA"/>
    <property type="match status" value="1"/>
</dbReference>
<comment type="caution">
    <text evidence="2">The sequence shown here is derived from an EMBL/GenBank/DDBJ whole genome shotgun (WGS) entry which is preliminary data.</text>
</comment>
<dbReference type="AlphaFoldDB" id="A0A9W9CUR2"/>
<keyword evidence="3" id="KW-1185">Reference proteome</keyword>
<evidence type="ECO:0000259" key="1">
    <source>
        <dbReference type="Pfam" id="PF04321"/>
    </source>
</evidence>
<dbReference type="Gene3D" id="3.40.50.720">
    <property type="entry name" value="NAD(P)-binding Rossmann-like Domain"/>
    <property type="match status" value="1"/>
</dbReference>
<dbReference type="InterPro" id="IPR036291">
    <property type="entry name" value="NAD(P)-bd_dom_sf"/>
</dbReference>
<dbReference type="Pfam" id="PF04321">
    <property type="entry name" value="RmlD_sub_bind"/>
    <property type="match status" value="1"/>
</dbReference>
<organism evidence="2 3">
    <name type="scientific">Gnomoniopsis smithogilvyi</name>
    <dbReference type="NCBI Taxonomy" id="1191159"/>
    <lineage>
        <taxon>Eukaryota</taxon>
        <taxon>Fungi</taxon>
        <taxon>Dikarya</taxon>
        <taxon>Ascomycota</taxon>
        <taxon>Pezizomycotina</taxon>
        <taxon>Sordariomycetes</taxon>
        <taxon>Sordariomycetidae</taxon>
        <taxon>Diaporthales</taxon>
        <taxon>Gnomoniaceae</taxon>
        <taxon>Gnomoniopsis</taxon>
    </lineage>
</organism>
<accession>A0A9W9CUR2</accession>
<evidence type="ECO:0000313" key="2">
    <source>
        <dbReference type="EMBL" id="KAJ4389268.1"/>
    </source>
</evidence>
<dbReference type="GO" id="GO:0006556">
    <property type="term" value="P:S-adenosylmethionine biosynthetic process"/>
    <property type="evidence" value="ECO:0007669"/>
    <property type="project" value="TreeGrafter"/>
</dbReference>